<feature type="chain" id="PRO_5005567889" evidence="2">
    <location>
        <begin position="24"/>
        <end position="396"/>
    </location>
</feature>
<evidence type="ECO:0000256" key="1">
    <source>
        <dbReference type="SAM" id="Phobius"/>
    </source>
</evidence>
<feature type="transmembrane region" description="Helical" evidence="1">
    <location>
        <begin position="258"/>
        <end position="279"/>
    </location>
</feature>
<dbReference type="VEuPathDB" id="FungiDB:VP01_573g3"/>
<reference evidence="3 4" key="1">
    <citation type="submission" date="2015-08" db="EMBL/GenBank/DDBJ databases">
        <title>Next Generation Sequencing and Analysis of the Genome of Puccinia sorghi L Schw, the Causal Agent of Maize Common Rust.</title>
        <authorList>
            <person name="Rochi L."/>
            <person name="Burguener G."/>
            <person name="Darino M."/>
            <person name="Turjanski A."/>
            <person name="Kreff E."/>
            <person name="Dieguez M.J."/>
            <person name="Sacco F."/>
        </authorList>
    </citation>
    <scope>NUCLEOTIDE SEQUENCE [LARGE SCALE GENOMIC DNA]</scope>
    <source>
        <strain evidence="3 4">RO10H11247</strain>
    </source>
</reference>
<feature type="transmembrane region" description="Helical" evidence="1">
    <location>
        <begin position="286"/>
        <end position="309"/>
    </location>
</feature>
<accession>A0A0L6UIM2</accession>
<feature type="transmembrane region" description="Helical" evidence="1">
    <location>
        <begin position="155"/>
        <end position="176"/>
    </location>
</feature>
<comment type="caution">
    <text evidence="3">The sequence shown here is derived from an EMBL/GenBank/DDBJ whole genome shotgun (WGS) entry which is preliminary data.</text>
</comment>
<evidence type="ECO:0000313" key="4">
    <source>
        <dbReference type="Proteomes" id="UP000037035"/>
    </source>
</evidence>
<gene>
    <name evidence="3" type="ORF">VP01_573g3</name>
</gene>
<dbReference type="AlphaFoldDB" id="A0A0L6UIM2"/>
<feature type="signal peptide" evidence="2">
    <location>
        <begin position="1"/>
        <end position="23"/>
    </location>
</feature>
<evidence type="ECO:0000256" key="2">
    <source>
        <dbReference type="SAM" id="SignalP"/>
    </source>
</evidence>
<keyword evidence="1" id="KW-0472">Membrane</keyword>
<dbReference type="EMBL" id="LAVV01010985">
    <property type="protein sequence ID" value="KNZ48343.1"/>
    <property type="molecule type" value="Genomic_DNA"/>
</dbReference>
<sequence length="396" mass="46497">MIKLRIPAWVVFLLIFNIRPSHLFQKKDRMKLNENRERKIIPVTFEDLFLVLFRYSDADSITFILRKALNCLNNYFWILKFDVRRGGIHFLNQNQCQSDKWIACHLFPIIFHNVYSFSKARIIIFLIILGEFSCPEYPRHVQLFWNPLFFSDKGVCGILCGVGILRSVFFLGGWWWKLGVGLKQVHAQPGIGAMTPRGTGGEWGCNPRKTPGPLFGGRNVCQTGRRGCHNPQNWVATFGVHTFGNVTQVDLKEIILNYTGYLSCYPFLVKTILIFIINLNTNKKQIFFIDSIFSIYLFIKFSCLILSIFSNLPCFYFILFYVFIWRFRLWYFLLANCGRRKWRKNTSKTIYNHIYGCQPVLTPMIRYPDVTCHLVIIDWSWCGCIKNRGFRLHPLN</sequence>
<protein>
    <submittedName>
        <fullName evidence="3">Putative signal peptide protein</fullName>
    </submittedName>
</protein>
<evidence type="ECO:0000313" key="3">
    <source>
        <dbReference type="EMBL" id="KNZ48343.1"/>
    </source>
</evidence>
<proteinExistence type="predicted"/>
<organism evidence="3 4">
    <name type="scientific">Puccinia sorghi</name>
    <dbReference type="NCBI Taxonomy" id="27349"/>
    <lineage>
        <taxon>Eukaryota</taxon>
        <taxon>Fungi</taxon>
        <taxon>Dikarya</taxon>
        <taxon>Basidiomycota</taxon>
        <taxon>Pucciniomycotina</taxon>
        <taxon>Pucciniomycetes</taxon>
        <taxon>Pucciniales</taxon>
        <taxon>Pucciniaceae</taxon>
        <taxon>Puccinia</taxon>
    </lineage>
</organism>
<feature type="transmembrane region" description="Helical" evidence="1">
    <location>
        <begin position="315"/>
        <end position="334"/>
    </location>
</feature>
<name>A0A0L6UIM2_9BASI</name>
<keyword evidence="1" id="KW-0812">Transmembrane</keyword>
<dbReference type="Proteomes" id="UP000037035">
    <property type="component" value="Unassembled WGS sequence"/>
</dbReference>
<keyword evidence="4" id="KW-1185">Reference proteome</keyword>
<keyword evidence="2" id="KW-0732">Signal</keyword>
<keyword evidence="1" id="KW-1133">Transmembrane helix</keyword>